<proteinExistence type="predicted"/>
<dbReference type="AlphaFoldDB" id="A0AB73T976"/>
<evidence type="ECO:0000313" key="2">
    <source>
        <dbReference type="EMBL" id="PWJ78682.1"/>
    </source>
</evidence>
<evidence type="ECO:0000313" key="3">
    <source>
        <dbReference type="Proteomes" id="UP000245412"/>
    </source>
</evidence>
<dbReference type="Proteomes" id="UP000245412">
    <property type="component" value="Unassembled WGS sequence"/>
</dbReference>
<dbReference type="EMBL" id="QGGY01000001">
    <property type="protein sequence ID" value="PWJ78682.1"/>
    <property type="molecule type" value="Genomic_DNA"/>
</dbReference>
<protein>
    <submittedName>
        <fullName evidence="2">Uncharacterized protein</fullName>
    </submittedName>
</protein>
<comment type="caution">
    <text evidence="2">The sequence shown here is derived from an EMBL/GenBank/DDBJ whole genome shotgun (WGS) entry which is preliminary data.</text>
</comment>
<gene>
    <name evidence="2" type="ORF">C7383_10150</name>
</gene>
<organism evidence="2 3">
    <name type="scientific">Murimonas intestini</name>
    <dbReference type="NCBI Taxonomy" id="1337051"/>
    <lineage>
        <taxon>Bacteria</taxon>
        <taxon>Bacillati</taxon>
        <taxon>Bacillota</taxon>
        <taxon>Clostridia</taxon>
        <taxon>Lachnospirales</taxon>
        <taxon>Lachnospiraceae</taxon>
        <taxon>Murimonas</taxon>
    </lineage>
</organism>
<feature type="coiled-coil region" evidence="1">
    <location>
        <begin position="391"/>
        <end position="425"/>
    </location>
</feature>
<dbReference type="RefSeq" id="WP_109624136.1">
    <property type="nucleotide sequence ID" value="NZ_CABJAT010000001.1"/>
</dbReference>
<evidence type="ECO:0000256" key="1">
    <source>
        <dbReference type="SAM" id="Coils"/>
    </source>
</evidence>
<keyword evidence="1" id="KW-0175">Coiled coil</keyword>
<accession>A0AB73T976</accession>
<name>A0AB73T976_9FIRM</name>
<sequence>MKKIFSKFTKERDERFQIETGIYLEDGVKKVAKQPLGEASVAHVERMFENYVYFSAKGIDLFTPCKRADGGVILEFVEGDTYYNLLLEAIKNGNVEKLAKVLEKYRKIVESACDGLVEEFKSTPEFEEVFGKHEWLEGKKACRKLDIDLTLDNLILTADGSSRIIDYEWIFDFPVPVDFVYYRAVLALYIKHGKELNAVAEQDSLYQMFGIRPGDAEIFRQMNDSFNQYVQGGEDSYENALKAYEKKSRPLSGWITDVNYFAQLFMGADCSFSEEKSQVFKIEEDQNKVNISIDLRPYKDLRVLRLDPLNLPCSVKNLRFQILENKREREVFLEDMRHNAVFFKKREFIFEDGDPQVIWEIPETMKPERIWISYEITSKNLGENDGVKAALKLAKQNRDELLAVIEDLNKKNEELGSSLSDREQRLNYIQGTRAYKLFLKKKVLKVFAGEKKNENKKG</sequence>
<keyword evidence="3" id="KW-1185">Reference proteome</keyword>
<reference evidence="2 3" key="1">
    <citation type="submission" date="2018-05" db="EMBL/GenBank/DDBJ databases">
        <authorList>
            <person name="Goeker M."/>
            <person name="Huntemann M."/>
            <person name="Clum A."/>
            <person name="Pillay M."/>
            <person name="Palaniappan K."/>
            <person name="Varghese N."/>
            <person name="Mikhailova N."/>
            <person name="Stamatis D."/>
            <person name="Reddy T."/>
            <person name="Daum C."/>
            <person name="Shapiro N."/>
            <person name="Ivanova N."/>
            <person name="Kyrpides N."/>
            <person name="Woyke T."/>
        </authorList>
    </citation>
    <scope>NUCLEOTIDE SEQUENCE [LARGE SCALE GENOMIC DNA]</scope>
    <source>
        <strain evidence="2 3">DSM 26524</strain>
    </source>
</reference>